<sequence>MKNKVEHFHENNVASIVNYKQRVMAATGTSEKMYKAIIKEAKDVNTGASTLYSSPRKQRPRKKTHELVKGEKHAV</sequence>
<dbReference type="OrthoDB" id="6769171at2759"/>
<keyword evidence="3" id="KW-1185">Reference proteome</keyword>
<name>A0A482WB66_ASBVE</name>
<organism evidence="2 3">
    <name type="scientific">Asbolus verrucosus</name>
    <name type="common">Desert ironclad beetle</name>
    <dbReference type="NCBI Taxonomy" id="1661398"/>
    <lineage>
        <taxon>Eukaryota</taxon>
        <taxon>Metazoa</taxon>
        <taxon>Ecdysozoa</taxon>
        <taxon>Arthropoda</taxon>
        <taxon>Hexapoda</taxon>
        <taxon>Insecta</taxon>
        <taxon>Pterygota</taxon>
        <taxon>Neoptera</taxon>
        <taxon>Endopterygota</taxon>
        <taxon>Coleoptera</taxon>
        <taxon>Polyphaga</taxon>
        <taxon>Cucujiformia</taxon>
        <taxon>Tenebrionidae</taxon>
        <taxon>Pimeliinae</taxon>
        <taxon>Asbolus</taxon>
    </lineage>
</organism>
<feature type="compositionally biased region" description="Polar residues" evidence="1">
    <location>
        <begin position="46"/>
        <end position="55"/>
    </location>
</feature>
<feature type="compositionally biased region" description="Basic and acidic residues" evidence="1">
    <location>
        <begin position="65"/>
        <end position="75"/>
    </location>
</feature>
<gene>
    <name evidence="2" type="ORF">BDFB_014212</name>
</gene>
<protein>
    <submittedName>
        <fullName evidence="2">Uncharacterized protein</fullName>
    </submittedName>
</protein>
<reference evidence="2 3" key="1">
    <citation type="submission" date="2017-03" db="EMBL/GenBank/DDBJ databases">
        <title>Genome of the blue death feigning beetle - Asbolus verrucosus.</title>
        <authorList>
            <person name="Rider S.D."/>
        </authorList>
    </citation>
    <scope>NUCLEOTIDE SEQUENCE [LARGE SCALE GENOMIC DNA]</scope>
    <source>
        <strain evidence="2">Butters</strain>
        <tissue evidence="2">Head and leg muscle</tissue>
    </source>
</reference>
<evidence type="ECO:0000256" key="1">
    <source>
        <dbReference type="SAM" id="MobiDB-lite"/>
    </source>
</evidence>
<feature type="region of interest" description="Disordered" evidence="1">
    <location>
        <begin position="45"/>
        <end position="75"/>
    </location>
</feature>
<dbReference type="Proteomes" id="UP000292052">
    <property type="component" value="Unassembled WGS sequence"/>
</dbReference>
<dbReference type="AlphaFoldDB" id="A0A482WB66"/>
<evidence type="ECO:0000313" key="2">
    <source>
        <dbReference type="EMBL" id="RZC42245.1"/>
    </source>
</evidence>
<dbReference type="EMBL" id="QDEB01009709">
    <property type="protein sequence ID" value="RZC42245.1"/>
    <property type="molecule type" value="Genomic_DNA"/>
</dbReference>
<proteinExistence type="predicted"/>
<comment type="caution">
    <text evidence="2">The sequence shown here is derived from an EMBL/GenBank/DDBJ whole genome shotgun (WGS) entry which is preliminary data.</text>
</comment>
<accession>A0A482WB66</accession>
<evidence type="ECO:0000313" key="3">
    <source>
        <dbReference type="Proteomes" id="UP000292052"/>
    </source>
</evidence>